<protein>
    <submittedName>
        <fullName evidence="2">Calcineurin-like phosphoesterase</fullName>
    </submittedName>
</protein>
<gene>
    <name evidence="2" type="ORF">IV203_027548</name>
</gene>
<feature type="chain" id="PRO_5039943250" evidence="1">
    <location>
        <begin position="21"/>
        <end position="587"/>
    </location>
</feature>
<dbReference type="InterPro" id="IPR051918">
    <property type="entry name" value="STPP_CPPED1"/>
</dbReference>
<name>A0A9K3LX93_9STRA</name>
<reference evidence="2" key="2">
    <citation type="submission" date="2021-04" db="EMBL/GenBank/DDBJ databases">
        <authorList>
            <person name="Podell S."/>
        </authorList>
    </citation>
    <scope>NUCLEOTIDE SEQUENCE</scope>
    <source>
        <strain evidence="2">Hildebrandi</strain>
    </source>
</reference>
<feature type="signal peptide" evidence="1">
    <location>
        <begin position="1"/>
        <end position="20"/>
    </location>
</feature>
<accession>A0A9K3LX93</accession>
<proteinExistence type="predicted"/>
<comment type="caution">
    <text evidence="2">The sequence shown here is derived from an EMBL/GenBank/DDBJ whole genome shotgun (WGS) entry which is preliminary data.</text>
</comment>
<dbReference type="AlphaFoldDB" id="A0A9K3LX93"/>
<keyword evidence="1" id="KW-0732">Signal</keyword>
<sequence>MRLSNSLAVLAALLISGGDAFVTRPGAFPPLVRGAAALKAHDLSSDKFTVGVLGDLHIDPRFMEDYEVGRDQWVNILNQHKETHSGNVALVSLGDLGESKSVRPTETNELFAGTTECHEMAAAFLGSFGVPYEVVGGNHDLEGIDEFDTDAANLEMFLRVHNKPTPQFIRQIADKTLLVGLTSTVFRDAKYTSHEVTIDAAQLAWFEQVVKDHPAEDGWKLFVFTHAPPNGSGLRVLQENHVVNGCCWLNHSNEAECRKFIELVREHRCIKAWFSGHFHLGQDYQDSITFPTIDPKDGPYPNRGSCVFAQTSVMRKGTSRDTRQQSRLIRGDKEGFQICTVDHKNGGSVRVDATITYRGDDNEIGVYAHDDVAYKHDKFFKVYQPSAGDDLHEPDDALVQFDDEMIMDKPITKETVAWWYMDCGRVLGMLNGNLIEYDKSTLAPLGLVVGADELLNKRIAVINSGEETGCFISYDEGMEGADCGTVQEAREQAVLLIDDEAGTVTVVQPNEDGSYWRKIVRNKMIRMKEVRRERAAKALAAALMQDKEAKVVSSWGPYTTTSGTAKKTGVTGVTTNLATPNGATTSK</sequence>
<dbReference type="EMBL" id="JAGRRH010000005">
    <property type="protein sequence ID" value="KAG7369802.1"/>
    <property type="molecule type" value="Genomic_DNA"/>
</dbReference>
<keyword evidence="3" id="KW-1185">Reference proteome</keyword>
<dbReference type="PANTHER" id="PTHR43143:SF4">
    <property type="entry name" value="CALCINEURIN-LIKE PHOSPHOESTERASE DOMAIN-CONTAINING PROTEIN"/>
    <property type="match status" value="1"/>
</dbReference>
<evidence type="ECO:0000256" key="1">
    <source>
        <dbReference type="SAM" id="SignalP"/>
    </source>
</evidence>
<evidence type="ECO:0000313" key="2">
    <source>
        <dbReference type="EMBL" id="KAG7369802.1"/>
    </source>
</evidence>
<dbReference type="PANTHER" id="PTHR43143">
    <property type="entry name" value="METALLOPHOSPHOESTERASE, CALCINEURIN SUPERFAMILY"/>
    <property type="match status" value="1"/>
</dbReference>
<dbReference type="Proteomes" id="UP000693970">
    <property type="component" value="Unassembled WGS sequence"/>
</dbReference>
<evidence type="ECO:0000313" key="3">
    <source>
        <dbReference type="Proteomes" id="UP000693970"/>
    </source>
</evidence>
<dbReference type="OrthoDB" id="10260867at2759"/>
<reference evidence="2" key="1">
    <citation type="journal article" date="2021" name="Sci. Rep.">
        <title>Diploid genomic architecture of Nitzschia inconspicua, an elite biomass production diatom.</title>
        <authorList>
            <person name="Oliver A."/>
            <person name="Podell S."/>
            <person name="Pinowska A."/>
            <person name="Traller J.C."/>
            <person name="Smith S.R."/>
            <person name="McClure R."/>
            <person name="Beliaev A."/>
            <person name="Bohutskyi P."/>
            <person name="Hill E.A."/>
            <person name="Rabines A."/>
            <person name="Zheng H."/>
            <person name="Allen L.Z."/>
            <person name="Kuo A."/>
            <person name="Grigoriev I.V."/>
            <person name="Allen A.E."/>
            <person name="Hazlebeck D."/>
            <person name="Allen E.E."/>
        </authorList>
    </citation>
    <scope>NUCLEOTIDE SEQUENCE</scope>
    <source>
        <strain evidence="2">Hildebrandi</strain>
    </source>
</reference>
<organism evidence="2 3">
    <name type="scientific">Nitzschia inconspicua</name>
    <dbReference type="NCBI Taxonomy" id="303405"/>
    <lineage>
        <taxon>Eukaryota</taxon>
        <taxon>Sar</taxon>
        <taxon>Stramenopiles</taxon>
        <taxon>Ochrophyta</taxon>
        <taxon>Bacillariophyta</taxon>
        <taxon>Bacillariophyceae</taxon>
        <taxon>Bacillariophycidae</taxon>
        <taxon>Bacillariales</taxon>
        <taxon>Bacillariaceae</taxon>
        <taxon>Nitzschia</taxon>
    </lineage>
</organism>